<keyword evidence="1" id="KW-0732">Signal</keyword>
<protein>
    <submittedName>
        <fullName evidence="2">Uncharacterized protein</fullName>
    </submittedName>
</protein>
<feature type="signal peptide" evidence="1">
    <location>
        <begin position="1"/>
        <end position="23"/>
    </location>
</feature>
<comment type="caution">
    <text evidence="2">The sequence shown here is derived from an EMBL/GenBank/DDBJ whole genome shotgun (WGS) entry which is preliminary data.</text>
</comment>
<proteinExistence type="predicted"/>
<organism evidence="2 3">
    <name type="scientific">Daphnia magna</name>
    <dbReference type="NCBI Taxonomy" id="35525"/>
    <lineage>
        <taxon>Eukaryota</taxon>
        <taxon>Metazoa</taxon>
        <taxon>Ecdysozoa</taxon>
        <taxon>Arthropoda</taxon>
        <taxon>Crustacea</taxon>
        <taxon>Branchiopoda</taxon>
        <taxon>Diplostraca</taxon>
        <taxon>Cladocera</taxon>
        <taxon>Anomopoda</taxon>
        <taxon>Daphniidae</taxon>
        <taxon>Daphnia</taxon>
    </lineage>
</organism>
<name>A0ABQ9ZJI5_9CRUS</name>
<evidence type="ECO:0000313" key="3">
    <source>
        <dbReference type="Proteomes" id="UP001234178"/>
    </source>
</evidence>
<dbReference type="InterPro" id="IPR014729">
    <property type="entry name" value="Rossmann-like_a/b/a_fold"/>
</dbReference>
<evidence type="ECO:0000313" key="2">
    <source>
        <dbReference type="EMBL" id="KAK4012579.1"/>
    </source>
</evidence>
<keyword evidence="3" id="KW-1185">Reference proteome</keyword>
<dbReference type="EMBL" id="JAOYFB010000004">
    <property type="protein sequence ID" value="KAK4012579.1"/>
    <property type="molecule type" value="Genomic_DNA"/>
</dbReference>
<reference evidence="2 3" key="1">
    <citation type="journal article" date="2023" name="Nucleic Acids Res.">
        <title>The hologenome of Daphnia magna reveals possible DNA methylation and microbiome-mediated evolution of the host genome.</title>
        <authorList>
            <person name="Chaturvedi A."/>
            <person name="Li X."/>
            <person name="Dhandapani V."/>
            <person name="Marshall H."/>
            <person name="Kissane S."/>
            <person name="Cuenca-Cambronero M."/>
            <person name="Asole G."/>
            <person name="Calvet F."/>
            <person name="Ruiz-Romero M."/>
            <person name="Marangio P."/>
            <person name="Guigo R."/>
            <person name="Rago D."/>
            <person name="Mirbahai L."/>
            <person name="Eastwood N."/>
            <person name="Colbourne J.K."/>
            <person name="Zhou J."/>
            <person name="Mallon E."/>
            <person name="Orsini L."/>
        </authorList>
    </citation>
    <scope>NUCLEOTIDE SEQUENCE [LARGE SCALE GENOMIC DNA]</scope>
    <source>
        <strain evidence="2">LRV0_1</strain>
    </source>
</reference>
<feature type="chain" id="PRO_5045949734" evidence="1">
    <location>
        <begin position="24"/>
        <end position="181"/>
    </location>
</feature>
<accession>A0ABQ9ZJI5</accession>
<dbReference type="Proteomes" id="UP001234178">
    <property type="component" value="Unassembled WGS sequence"/>
</dbReference>
<sequence>MLPPTCMIAKLCRCVGLLDLIGAASHMASSRADAIKTHCNDSEMVRQMSIYGPVVEPLKEYQYMDKWRLVSRRTIERAFRSLAASSQILVKFKTLFIIFRLQVFTKYQIMSDKLSGCLLRYTVMCFKGFFVKTFMLSDVFSRQSTTESSSTFCCLTPTLSIPALQCGFFSSLLNLLNANTE</sequence>
<evidence type="ECO:0000256" key="1">
    <source>
        <dbReference type="SAM" id="SignalP"/>
    </source>
</evidence>
<gene>
    <name evidence="2" type="ORF">OUZ56_024819</name>
</gene>
<dbReference type="Gene3D" id="3.40.50.620">
    <property type="entry name" value="HUPs"/>
    <property type="match status" value="1"/>
</dbReference>